<dbReference type="PROSITE" id="PS00018">
    <property type="entry name" value="EF_HAND_1"/>
    <property type="match status" value="1"/>
</dbReference>
<dbReference type="InterPro" id="IPR018247">
    <property type="entry name" value="EF_Hand_1_Ca_BS"/>
</dbReference>
<dbReference type="GO" id="GO:0033691">
    <property type="term" value="F:sialic acid binding"/>
    <property type="evidence" value="ECO:0007669"/>
    <property type="project" value="InterPro"/>
</dbReference>
<keyword evidence="2" id="KW-0326">Glycosidase</keyword>
<gene>
    <name evidence="2" type="primary">nanH</name>
    <name evidence="2" type="ORF">KOR34_18560</name>
</gene>
<evidence type="ECO:0000313" key="3">
    <source>
        <dbReference type="Proteomes" id="UP000316714"/>
    </source>
</evidence>
<dbReference type="SUPFAM" id="SSF49899">
    <property type="entry name" value="Concanavalin A-like lectins/glucanases"/>
    <property type="match status" value="1"/>
</dbReference>
<accession>A0A5C5VFN1</accession>
<keyword evidence="3" id="KW-1185">Reference proteome</keyword>
<dbReference type="PROSITE" id="PS51257">
    <property type="entry name" value="PROKAR_LIPOPROTEIN"/>
    <property type="match status" value="1"/>
</dbReference>
<dbReference type="InterPro" id="IPR016134">
    <property type="entry name" value="Dockerin_dom"/>
</dbReference>
<protein>
    <submittedName>
        <fullName evidence="2">Sialidase</fullName>
        <ecNumber evidence="2">3.2.1.18</ecNumber>
    </submittedName>
</protein>
<name>A0A5C5VFN1_9BACT</name>
<dbReference type="Pfam" id="PF09264">
    <property type="entry name" value="Sial-lect-inser"/>
    <property type="match status" value="1"/>
</dbReference>
<dbReference type="InterPro" id="IPR015344">
    <property type="entry name" value="VCNA_lectin-like_dom"/>
</dbReference>
<dbReference type="AlphaFoldDB" id="A0A5C5VFN1"/>
<dbReference type="Gene3D" id="2.60.120.200">
    <property type="match status" value="1"/>
</dbReference>
<dbReference type="GO" id="GO:0004308">
    <property type="term" value="F:exo-alpha-sialidase activity"/>
    <property type="evidence" value="ECO:0007669"/>
    <property type="project" value="UniProtKB-EC"/>
</dbReference>
<dbReference type="SUPFAM" id="SSF63446">
    <property type="entry name" value="Type I dockerin domain"/>
    <property type="match status" value="1"/>
</dbReference>
<dbReference type="Proteomes" id="UP000316714">
    <property type="component" value="Unassembled WGS sequence"/>
</dbReference>
<organism evidence="2 3">
    <name type="scientific">Posidoniimonas corsicana</name>
    <dbReference type="NCBI Taxonomy" id="1938618"/>
    <lineage>
        <taxon>Bacteria</taxon>
        <taxon>Pseudomonadati</taxon>
        <taxon>Planctomycetota</taxon>
        <taxon>Planctomycetia</taxon>
        <taxon>Pirellulales</taxon>
        <taxon>Lacipirellulaceae</taxon>
        <taxon>Posidoniimonas</taxon>
    </lineage>
</organism>
<dbReference type="OrthoDB" id="268318at2"/>
<evidence type="ECO:0000313" key="2">
    <source>
        <dbReference type="EMBL" id="TWT36911.1"/>
    </source>
</evidence>
<dbReference type="EC" id="3.2.1.18" evidence="2"/>
<dbReference type="PROSITE" id="PS51766">
    <property type="entry name" value="DOCKERIN"/>
    <property type="match status" value="1"/>
</dbReference>
<reference evidence="2 3" key="1">
    <citation type="submission" date="2019-02" db="EMBL/GenBank/DDBJ databases">
        <title>Deep-cultivation of Planctomycetes and their phenomic and genomic characterization uncovers novel biology.</title>
        <authorList>
            <person name="Wiegand S."/>
            <person name="Jogler M."/>
            <person name="Boedeker C."/>
            <person name="Pinto D."/>
            <person name="Vollmers J."/>
            <person name="Rivas-Marin E."/>
            <person name="Kohn T."/>
            <person name="Peeters S.H."/>
            <person name="Heuer A."/>
            <person name="Rast P."/>
            <person name="Oberbeckmann S."/>
            <person name="Bunk B."/>
            <person name="Jeske O."/>
            <person name="Meyerdierks A."/>
            <person name="Storesund J.E."/>
            <person name="Kallscheuer N."/>
            <person name="Luecker S."/>
            <person name="Lage O.M."/>
            <person name="Pohl T."/>
            <person name="Merkel B.J."/>
            <person name="Hornburger P."/>
            <person name="Mueller R.-W."/>
            <person name="Bruemmer F."/>
            <person name="Labrenz M."/>
            <person name="Spormann A.M."/>
            <person name="Op Den Camp H."/>
            <person name="Overmann J."/>
            <person name="Amann R."/>
            <person name="Jetten M.S.M."/>
            <person name="Mascher T."/>
            <person name="Medema M.H."/>
            <person name="Devos D.P."/>
            <person name="Kaster A.-K."/>
            <person name="Ovreas L."/>
            <person name="Rohde M."/>
            <person name="Galperin M.Y."/>
            <person name="Jogler C."/>
        </authorList>
    </citation>
    <scope>NUCLEOTIDE SEQUENCE [LARGE SCALE GENOMIC DNA]</scope>
    <source>
        <strain evidence="2 3">KOR34</strain>
    </source>
</reference>
<dbReference type="Pfam" id="PF00404">
    <property type="entry name" value="Dockerin_1"/>
    <property type="match status" value="1"/>
</dbReference>
<dbReference type="RefSeq" id="WP_146564217.1">
    <property type="nucleotide sequence ID" value="NZ_SIHJ01000001.1"/>
</dbReference>
<evidence type="ECO:0000259" key="1">
    <source>
        <dbReference type="PROSITE" id="PS51766"/>
    </source>
</evidence>
<sequence length="320" mass="33586">MGSITRAFYGVVAGVACVAITAPARAEQVGVYQAGATVAFDPELYGWIPADAADAGLAVLDTVGGTGAAWQIADSAVGGAAPHYLQPLSGRYLADARQLGWRMTAAARLVSPSGGLPSMGIGVYFDNAAYLLQLDLEGGALVASLWDHNNPVRILSEPLTGVADAQAYHDYELRWSPASGLASLYFDGRHITDWDGVPSVHGPGGNVYQFGASAASGSGVMNFRRVEFETLTSLSIPGDYNGDSAVDAADYAVWRDHLGGGFAAADGNRDGVVNQQDYEVWRDNFGRAAGIGIDQVPEPSALLLAPVAIWLRGRDKRATR</sequence>
<feature type="domain" description="Dockerin" evidence="1">
    <location>
        <begin position="233"/>
        <end position="298"/>
    </location>
</feature>
<keyword evidence="2" id="KW-0378">Hydrolase</keyword>
<dbReference type="GO" id="GO:0000272">
    <property type="term" value="P:polysaccharide catabolic process"/>
    <property type="evidence" value="ECO:0007669"/>
    <property type="project" value="InterPro"/>
</dbReference>
<dbReference type="EMBL" id="SIHJ01000001">
    <property type="protein sequence ID" value="TWT36911.1"/>
    <property type="molecule type" value="Genomic_DNA"/>
</dbReference>
<dbReference type="InterPro" id="IPR036439">
    <property type="entry name" value="Dockerin_dom_sf"/>
</dbReference>
<dbReference type="Gene3D" id="1.10.1330.10">
    <property type="entry name" value="Dockerin domain"/>
    <property type="match status" value="1"/>
</dbReference>
<dbReference type="InterPro" id="IPR013320">
    <property type="entry name" value="ConA-like_dom_sf"/>
</dbReference>
<comment type="caution">
    <text evidence="2">The sequence shown here is derived from an EMBL/GenBank/DDBJ whole genome shotgun (WGS) entry which is preliminary data.</text>
</comment>
<dbReference type="InterPro" id="IPR002105">
    <property type="entry name" value="Dockerin_1_rpt"/>
</dbReference>
<proteinExistence type="predicted"/>